<evidence type="ECO:0000313" key="2">
    <source>
        <dbReference type="EMBL" id="ABC67388.1"/>
    </source>
</evidence>
<name>Q2LES7_9ACTN</name>
<feature type="region of interest" description="Disordered" evidence="1">
    <location>
        <begin position="41"/>
        <end position="66"/>
    </location>
</feature>
<protein>
    <submittedName>
        <fullName evidence="2">PRL2-26</fullName>
    </submittedName>
</protein>
<gene>
    <name evidence="2" type="ORF">pRL2.26c</name>
</gene>
<geneLocation type="plasmid" evidence="2">
    <name>pRL2</name>
</geneLocation>
<proteinExistence type="predicted"/>
<keyword evidence="2" id="KW-0614">Plasmid</keyword>
<evidence type="ECO:0000256" key="1">
    <source>
        <dbReference type="SAM" id="MobiDB-lite"/>
    </source>
</evidence>
<accession>Q2LES7</accession>
<dbReference type="EMBL" id="DQ322650">
    <property type="protein sequence ID" value="ABC67388.1"/>
    <property type="molecule type" value="Genomic_DNA"/>
</dbReference>
<dbReference type="AlphaFoldDB" id="Q2LES7"/>
<reference evidence="2" key="1">
    <citation type="journal article" date="2006" name="Appl. Environ. Microbiol.">
        <title>Diversity of telomere palindromic sequences and replication genes among Streptomyces linear plasmids.</title>
        <authorList>
            <person name="Zhang R."/>
            <person name="Yang Y."/>
            <person name="Fang P."/>
            <person name="Jiang C."/>
            <person name="Xu L."/>
            <person name="Zhu Y."/>
            <person name="Shen M."/>
            <person name="Xia H."/>
            <person name="Zhao J."/>
            <person name="Chen T."/>
            <person name="Qin Z."/>
        </authorList>
    </citation>
    <scope>NUCLEOTIDE SEQUENCE</scope>
    <source>
        <strain evidence="2">44414</strain>
        <plasmid evidence="2">pRL2</plasmid>
    </source>
</reference>
<organism evidence="2">
    <name type="scientific">Streptomyces sp. 44414</name>
    <dbReference type="NCBI Taxonomy" id="364103"/>
    <lineage>
        <taxon>Bacteria</taxon>
        <taxon>Bacillati</taxon>
        <taxon>Actinomycetota</taxon>
        <taxon>Actinomycetes</taxon>
        <taxon>Kitasatosporales</taxon>
        <taxon>Streptomycetaceae</taxon>
        <taxon>Streptomyces</taxon>
    </lineage>
</organism>
<sequence>MRTERARLRESGKLAGTVDLVVTRAVRAELRSRGMDRDWDALPSHAVSAPGRPVGTGNGREGTDEEGRTLLSGRVTVKLPDDLAERLVRGCYWTSAPAVKALW</sequence>